<feature type="domain" description="Cadherin" evidence="4">
    <location>
        <begin position="7"/>
        <end position="101"/>
    </location>
</feature>
<sequence length="101" mass="10740">AAPLEFSEPRYCVTLSESTPVAATLLTVTATHTHGAAVRYSITGGNKDGLFTIDQHSGLITLAAALDYEIHDKHELVVAAEGRGETVHTLVQVRVADVNDN</sequence>
<dbReference type="FunFam" id="2.60.40.60:FF:000100">
    <property type="entry name" value="protocadherin Fat 2"/>
    <property type="match status" value="1"/>
</dbReference>
<evidence type="ECO:0000256" key="2">
    <source>
        <dbReference type="ARBA" id="ARBA00022989"/>
    </source>
</evidence>
<protein>
    <recommendedName>
        <fullName evidence="4">Cadherin domain-containing protein</fullName>
    </recommendedName>
</protein>
<keyword evidence="2" id="KW-1133">Transmembrane helix</keyword>
<dbReference type="GO" id="GO:0005886">
    <property type="term" value="C:plasma membrane"/>
    <property type="evidence" value="ECO:0007669"/>
    <property type="project" value="UniProtKB-SubCell"/>
</dbReference>
<dbReference type="PROSITE" id="PS50268">
    <property type="entry name" value="CADHERIN_2"/>
    <property type="match status" value="1"/>
</dbReference>
<evidence type="ECO:0000256" key="1">
    <source>
        <dbReference type="ARBA" id="ARBA00022692"/>
    </source>
</evidence>
<dbReference type="PRINTS" id="PR00205">
    <property type="entry name" value="CADHERIN"/>
</dbReference>
<evidence type="ECO:0000313" key="6">
    <source>
        <dbReference type="Proteomes" id="UP001445076"/>
    </source>
</evidence>
<dbReference type="Pfam" id="PF00028">
    <property type="entry name" value="Cadherin"/>
    <property type="match status" value="1"/>
</dbReference>
<feature type="non-terminal residue" evidence="5">
    <location>
        <position position="1"/>
    </location>
</feature>
<proteinExistence type="predicted"/>
<keyword evidence="3" id="KW-0106">Calcium</keyword>
<comment type="caution">
    <text evidence="5">The sequence shown here is derived from an EMBL/GenBank/DDBJ whole genome shotgun (WGS) entry which is preliminary data.</text>
</comment>
<dbReference type="InterPro" id="IPR015919">
    <property type="entry name" value="Cadherin-like_sf"/>
</dbReference>
<feature type="non-terminal residue" evidence="5">
    <location>
        <position position="101"/>
    </location>
</feature>
<evidence type="ECO:0000313" key="5">
    <source>
        <dbReference type="EMBL" id="KAK8742322.1"/>
    </source>
</evidence>
<keyword evidence="6" id="KW-1185">Reference proteome</keyword>
<dbReference type="CDD" id="cd11304">
    <property type="entry name" value="Cadherin_repeat"/>
    <property type="match status" value="1"/>
</dbReference>
<dbReference type="SMART" id="SM00112">
    <property type="entry name" value="CA"/>
    <property type="match status" value="1"/>
</dbReference>
<dbReference type="SUPFAM" id="SSF49313">
    <property type="entry name" value="Cadherin-like"/>
    <property type="match status" value="1"/>
</dbReference>
<dbReference type="GO" id="GO:0005509">
    <property type="term" value="F:calcium ion binding"/>
    <property type="evidence" value="ECO:0007669"/>
    <property type="project" value="UniProtKB-UniRule"/>
</dbReference>
<dbReference type="PANTHER" id="PTHR24026">
    <property type="entry name" value="FAT ATYPICAL CADHERIN-RELATED"/>
    <property type="match status" value="1"/>
</dbReference>
<accession>A0AAW0XDB3</accession>
<dbReference type="Gene3D" id="2.60.40.60">
    <property type="entry name" value="Cadherins"/>
    <property type="match status" value="1"/>
</dbReference>
<evidence type="ECO:0000259" key="4">
    <source>
        <dbReference type="PROSITE" id="PS50268"/>
    </source>
</evidence>
<dbReference type="Proteomes" id="UP001445076">
    <property type="component" value="Unassembled WGS sequence"/>
</dbReference>
<evidence type="ECO:0000256" key="3">
    <source>
        <dbReference type="PROSITE-ProRule" id="PRU00043"/>
    </source>
</evidence>
<gene>
    <name evidence="5" type="ORF">OTU49_001803</name>
</gene>
<keyword evidence="1" id="KW-0812">Transmembrane</keyword>
<organism evidence="5 6">
    <name type="scientific">Cherax quadricarinatus</name>
    <name type="common">Australian red claw crayfish</name>
    <dbReference type="NCBI Taxonomy" id="27406"/>
    <lineage>
        <taxon>Eukaryota</taxon>
        <taxon>Metazoa</taxon>
        <taxon>Ecdysozoa</taxon>
        <taxon>Arthropoda</taxon>
        <taxon>Crustacea</taxon>
        <taxon>Multicrustacea</taxon>
        <taxon>Malacostraca</taxon>
        <taxon>Eumalacostraca</taxon>
        <taxon>Eucarida</taxon>
        <taxon>Decapoda</taxon>
        <taxon>Pleocyemata</taxon>
        <taxon>Astacidea</taxon>
        <taxon>Parastacoidea</taxon>
        <taxon>Parastacidae</taxon>
        <taxon>Cherax</taxon>
    </lineage>
</organism>
<dbReference type="GO" id="GO:0007156">
    <property type="term" value="P:homophilic cell adhesion via plasma membrane adhesion molecules"/>
    <property type="evidence" value="ECO:0007669"/>
    <property type="project" value="InterPro"/>
</dbReference>
<name>A0AAW0XDB3_CHEQU</name>
<keyword evidence="2" id="KW-0472">Membrane</keyword>
<dbReference type="InterPro" id="IPR002126">
    <property type="entry name" value="Cadherin-like_dom"/>
</dbReference>
<dbReference type="AlphaFoldDB" id="A0AAW0XDB3"/>
<dbReference type="EMBL" id="JARKIK010000028">
    <property type="protein sequence ID" value="KAK8742322.1"/>
    <property type="molecule type" value="Genomic_DNA"/>
</dbReference>
<dbReference type="PANTHER" id="PTHR24026:SF126">
    <property type="entry name" value="PROTOCADHERIN FAT 4"/>
    <property type="match status" value="1"/>
</dbReference>
<reference evidence="5 6" key="1">
    <citation type="journal article" date="2024" name="BMC Genomics">
        <title>Genome assembly of redclaw crayfish (Cherax quadricarinatus) provides insights into its immune adaptation and hypoxia tolerance.</title>
        <authorList>
            <person name="Liu Z."/>
            <person name="Zheng J."/>
            <person name="Li H."/>
            <person name="Fang K."/>
            <person name="Wang S."/>
            <person name="He J."/>
            <person name="Zhou D."/>
            <person name="Weng S."/>
            <person name="Chi M."/>
            <person name="Gu Z."/>
            <person name="He J."/>
            <person name="Li F."/>
            <person name="Wang M."/>
        </authorList>
    </citation>
    <scope>NUCLEOTIDE SEQUENCE [LARGE SCALE GENOMIC DNA]</scope>
    <source>
        <strain evidence="5">ZL_2023a</strain>
    </source>
</reference>